<dbReference type="InterPro" id="IPR005312">
    <property type="entry name" value="DUF1759"/>
</dbReference>
<evidence type="ECO:0000313" key="3">
    <source>
        <dbReference type="Proteomes" id="UP000054047"/>
    </source>
</evidence>
<dbReference type="EMBL" id="KN728525">
    <property type="protein sequence ID" value="KIH63649.1"/>
    <property type="molecule type" value="Genomic_DNA"/>
</dbReference>
<dbReference type="PANTHER" id="PTHR22954">
    <property type="entry name" value="RETROVIRAL PROTEASE-RELATED"/>
    <property type="match status" value="1"/>
</dbReference>
<dbReference type="Proteomes" id="UP000054047">
    <property type="component" value="Unassembled WGS sequence"/>
</dbReference>
<sequence length="190" mass="21954">MKANLADMEIEIDLLIQRGREGRSSMPRQEDQSSPTPPRSNIGEVPIIPLPRIQVASFSGNSRDWENFWQLFKCNIHDQPISTMMKFNVLLEALQGDVREAVGRIQITEANYKKNRYGSDETVIKQPYTKLEKHKADGQTIRHQRKLLDQVATTMAELANKGQDIDHRQRLTQIFGKFRELIQMKIPAKR</sequence>
<feature type="compositionally biased region" description="Basic and acidic residues" evidence="1">
    <location>
        <begin position="19"/>
        <end position="31"/>
    </location>
</feature>
<name>A0A0C2GX53_9BILA</name>
<keyword evidence="3" id="KW-1185">Reference proteome</keyword>
<reference evidence="2 3" key="1">
    <citation type="submission" date="2013-12" db="EMBL/GenBank/DDBJ databases">
        <title>Draft genome of the parsitic nematode Ancylostoma duodenale.</title>
        <authorList>
            <person name="Mitreva M."/>
        </authorList>
    </citation>
    <scope>NUCLEOTIDE SEQUENCE [LARGE SCALE GENOMIC DNA]</scope>
    <source>
        <strain evidence="2 3">Zhejiang</strain>
    </source>
</reference>
<gene>
    <name evidence="2" type="ORF">ANCDUO_06051</name>
</gene>
<organism evidence="2 3">
    <name type="scientific">Ancylostoma duodenale</name>
    <dbReference type="NCBI Taxonomy" id="51022"/>
    <lineage>
        <taxon>Eukaryota</taxon>
        <taxon>Metazoa</taxon>
        <taxon>Ecdysozoa</taxon>
        <taxon>Nematoda</taxon>
        <taxon>Chromadorea</taxon>
        <taxon>Rhabditida</taxon>
        <taxon>Rhabditina</taxon>
        <taxon>Rhabditomorpha</taxon>
        <taxon>Strongyloidea</taxon>
        <taxon>Ancylostomatidae</taxon>
        <taxon>Ancylostomatinae</taxon>
        <taxon>Ancylostoma</taxon>
    </lineage>
</organism>
<evidence type="ECO:0000256" key="1">
    <source>
        <dbReference type="SAM" id="MobiDB-lite"/>
    </source>
</evidence>
<accession>A0A0C2GX53</accession>
<dbReference type="PANTHER" id="PTHR22954:SF3">
    <property type="entry name" value="PROTEIN CBG08539"/>
    <property type="match status" value="1"/>
</dbReference>
<proteinExistence type="predicted"/>
<protein>
    <submittedName>
        <fullName evidence="2">Uncharacterized protein</fullName>
    </submittedName>
</protein>
<evidence type="ECO:0000313" key="2">
    <source>
        <dbReference type="EMBL" id="KIH63649.1"/>
    </source>
</evidence>
<dbReference type="Pfam" id="PF03564">
    <property type="entry name" value="DUF1759"/>
    <property type="match status" value="1"/>
</dbReference>
<feature type="region of interest" description="Disordered" evidence="1">
    <location>
        <begin position="19"/>
        <end position="45"/>
    </location>
</feature>
<dbReference type="AlphaFoldDB" id="A0A0C2GX53"/>
<dbReference type="OrthoDB" id="7551542at2759"/>